<dbReference type="AlphaFoldDB" id="A0A915CU86"/>
<evidence type="ECO:0000256" key="3">
    <source>
        <dbReference type="ARBA" id="ARBA00012759"/>
    </source>
</evidence>
<dbReference type="GO" id="GO:0016579">
    <property type="term" value="P:protein deubiquitination"/>
    <property type="evidence" value="ECO:0007669"/>
    <property type="project" value="InterPro"/>
</dbReference>
<sequence length="870" mass="97578">MTIQEKPLEFGSFQALKEKCRIENSAISTIKHQTPEKSLSLVITLTDKAKLALREGSAENAFILYRRAFDEKSRWNSFLRPFQCNHRNLGNLEYGAKIRYDLREEDRLEAQEAVERSFSSAVISNNSSSVLRPSVISNRSEEFEVYIKAQQLVHYVEDNRASALILDYREEKPKLVEYTRIENAISVAQMDPSALVPGCILSMLSCAMDISGRPLLQRISRFDLVVLMGDTNEVKKSFAELPKSSKTKVLYEALTTYNLHLKLKRPPLILEYGFQGWDMAYSCYTKEGQLPESAKHGICLGALLADALKANGLNISYPELIKPAPNLFKPAPPISNQEDSYPSIEAIQPTVSRKNDTTTYTSVSAGQTTTTFPTNENISYRPTPVPRTIQQPHNFPEINARKTSGSNLAAASDPLPAGHPPKSVQPTIPSIDRTTKPATNCLSGQRECSSYTYIGFLRCLCCYVHHGPNEKGLPAVQTLGGAKPLFNALQPDRSTKAPLLNNNINQVEKPAPQLFYQVYNAALKNINDESKHGSTSPGYTGLYNLKNTCFMNTTLQALFNTPGFADLFLNKRVGRHINMSNVKFGTMGVISGCFAALMDSVWSGKYAAIRPIFFLDTFAHRVNPDLADRRQHDAQEFQMFLLDALHEDTSKINQGRPFEQNYNGQNLIKEADDYFHRQRLLSNSIINEIFHSRTVSRISCTACMSASVTFEEMSQISVELPSHAVQKYINLNECLQRHFADVLLDGQSKWNCPRCKSLKWLEGRFSLEGGEYIKNEIEVGFDIAKLDMSNYVHEKAPMQNPFYSLYAVTNHDGRLNSGHYTSCVKNLRSAEWLKFDDEGCSKISPQSITTKKAFILYYANTATSSGASNL</sequence>
<dbReference type="InterPro" id="IPR001394">
    <property type="entry name" value="Peptidase_C19_UCH"/>
</dbReference>
<dbReference type="InterPro" id="IPR028889">
    <property type="entry name" value="USP"/>
</dbReference>
<evidence type="ECO:0000256" key="1">
    <source>
        <dbReference type="ARBA" id="ARBA00000707"/>
    </source>
</evidence>
<dbReference type="PROSITE" id="PS00973">
    <property type="entry name" value="USP_2"/>
    <property type="match status" value="1"/>
</dbReference>
<evidence type="ECO:0000259" key="5">
    <source>
        <dbReference type="PROSITE" id="PS50235"/>
    </source>
</evidence>
<comment type="catalytic activity">
    <reaction evidence="1">
        <text>Thiol-dependent hydrolysis of ester, thioester, amide, peptide and isopeptide bonds formed by the C-terminal Gly of ubiquitin (a 76-residue protein attached to proteins as an intracellular targeting signal).</text>
        <dbReference type="EC" id="3.4.19.12"/>
    </reaction>
</comment>
<dbReference type="PANTHER" id="PTHR21646:SF91">
    <property type="entry name" value="USP DOMAIN-CONTAINING PROTEIN"/>
    <property type="match status" value="1"/>
</dbReference>
<keyword evidence="6" id="KW-1185">Reference proteome</keyword>
<dbReference type="Pfam" id="PF00443">
    <property type="entry name" value="UCH"/>
    <property type="match status" value="1"/>
</dbReference>
<protein>
    <recommendedName>
        <fullName evidence="3">ubiquitinyl hydrolase 1</fullName>
        <ecNumber evidence="3">3.4.19.12</ecNumber>
    </recommendedName>
</protein>
<dbReference type="InterPro" id="IPR050185">
    <property type="entry name" value="Ub_carboxyl-term_hydrolase"/>
</dbReference>
<dbReference type="EC" id="3.4.19.12" evidence="3"/>
<feature type="domain" description="USP" evidence="5">
    <location>
        <begin position="540"/>
        <end position="861"/>
    </location>
</feature>
<dbReference type="Gene3D" id="3.90.70.10">
    <property type="entry name" value="Cysteine proteinases"/>
    <property type="match status" value="1"/>
</dbReference>
<evidence type="ECO:0000313" key="7">
    <source>
        <dbReference type="WBParaSite" id="jg12697"/>
    </source>
</evidence>
<dbReference type="PROSITE" id="PS50235">
    <property type="entry name" value="USP_3"/>
    <property type="match status" value="1"/>
</dbReference>
<dbReference type="InterPro" id="IPR018200">
    <property type="entry name" value="USP_CS"/>
</dbReference>
<dbReference type="SUPFAM" id="SSF54001">
    <property type="entry name" value="Cysteine proteinases"/>
    <property type="match status" value="1"/>
</dbReference>
<feature type="compositionally biased region" description="Polar residues" evidence="4">
    <location>
        <begin position="353"/>
        <end position="380"/>
    </location>
</feature>
<accession>A0A915CU86</accession>
<evidence type="ECO:0000256" key="4">
    <source>
        <dbReference type="SAM" id="MobiDB-lite"/>
    </source>
</evidence>
<dbReference type="SUPFAM" id="SSF52821">
    <property type="entry name" value="Rhodanese/Cell cycle control phosphatase"/>
    <property type="match status" value="1"/>
</dbReference>
<dbReference type="GO" id="GO:0004843">
    <property type="term" value="F:cysteine-type deubiquitinase activity"/>
    <property type="evidence" value="ECO:0007669"/>
    <property type="project" value="UniProtKB-EC"/>
</dbReference>
<dbReference type="InterPro" id="IPR038765">
    <property type="entry name" value="Papain-like_cys_pep_sf"/>
</dbReference>
<dbReference type="WBParaSite" id="jg12697">
    <property type="protein sequence ID" value="jg12697"/>
    <property type="gene ID" value="jg12697"/>
</dbReference>
<comment type="similarity">
    <text evidence="2">Belongs to the peptidase C19 family.</text>
</comment>
<name>A0A915CU86_9BILA</name>
<feature type="region of interest" description="Disordered" evidence="4">
    <location>
        <begin position="404"/>
        <end position="431"/>
    </location>
</feature>
<feature type="region of interest" description="Disordered" evidence="4">
    <location>
        <begin position="353"/>
        <end position="382"/>
    </location>
</feature>
<evidence type="ECO:0000256" key="2">
    <source>
        <dbReference type="ARBA" id="ARBA00009085"/>
    </source>
</evidence>
<dbReference type="InterPro" id="IPR036873">
    <property type="entry name" value="Rhodanese-like_dom_sf"/>
</dbReference>
<evidence type="ECO:0000313" key="6">
    <source>
        <dbReference type="Proteomes" id="UP000887574"/>
    </source>
</evidence>
<reference evidence="7" key="1">
    <citation type="submission" date="2022-11" db="UniProtKB">
        <authorList>
            <consortium name="WormBaseParasite"/>
        </authorList>
    </citation>
    <scope>IDENTIFICATION</scope>
</reference>
<proteinExistence type="inferred from homology"/>
<dbReference type="Gene3D" id="3.40.250.10">
    <property type="entry name" value="Rhodanese-like domain"/>
    <property type="match status" value="1"/>
</dbReference>
<organism evidence="6 7">
    <name type="scientific">Ditylenchus dipsaci</name>
    <dbReference type="NCBI Taxonomy" id="166011"/>
    <lineage>
        <taxon>Eukaryota</taxon>
        <taxon>Metazoa</taxon>
        <taxon>Ecdysozoa</taxon>
        <taxon>Nematoda</taxon>
        <taxon>Chromadorea</taxon>
        <taxon>Rhabditida</taxon>
        <taxon>Tylenchina</taxon>
        <taxon>Tylenchomorpha</taxon>
        <taxon>Sphaerularioidea</taxon>
        <taxon>Anguinidae</taxon>
        <taxon>Anguininae</taxon>
        <taxon>Ditylenchus</taxon>
    </lineage>
</organism>
<dbReference type="Proteomes" id="UP000887574">
    <property type="component" value="Unplaced"/>
</dbReference>
<dbReference type="PANTHER" id="PTHR21646">
    <property type="entry name" value="UBIQUITIN CARBOXYL-TERMINAL HYDROLASE"/>
    <property type="match status" value="1"/>
</dbReference>